<dbReference type="Proteomes" id="UP000310158">
    <property type="component" value="Unassembled WGS sequence"/>
</dbReference>
<name>A0A4S4MA60_9AGAM</name>
<comment type="caution">
    <text evidence="4">The sequence shown here is derived from an EMBL/GenBank/DDBJ whole genome shotgun (WGS) entry which is preliminary data.</text>
</comment>
<dbReference type="PANTHER" id="PTHR42678">
    <property type="entry name" value="AMIDASE"/>
    <property type="match status" value="1"/>
</dbReference>
<dbReference type="PANTHER" id="PTHR42678:SF34">
    <property type="entry name" value="OS04G0183300 PROTEIN"/>
    <property type="match status" value="1"/>
</dbReference>
<evidence type="ECO:0000259" key="3">
    <source>
        <dbReference type="Pfam" id="PF01425"/>
    </source>
</evidence>
<dbReference type="InterPro" id="IPR023631">
    <property type="entry name" value="Amidase_dom"/>
</dbReference>
<feature type="region of interest" description="Disordered" evidence="1">
    <location>
        <begin position="175"/>
        <end position="197"/>
    </location>
</feature>
<dbReference type="InterPro" id="IPR036928">
    <property type="entry name" value="AS_sf"/>
</dbReference>
<evidence type="ECO:0000256" key="1">
    <source>
        <dbReference type="SAM" id="MobiDB-lite"/>
    </source>
</evidence>
<reference evidence="4 5" key="1">
    <citation type="submission" date="2019-02" db="EMBL/GenBank/DDBJ databases">
        <title>Genome sequencing of the rare red list fungi Bondarzewia mesenterica.</title>
        <authorList>
            <person name="Buettner E."/>
            <person name="Kellner H."/>
        </authorList>
    </citation>
    <scope>NUCLEOTIDE SEQUENCE [LARGE SCALE GENOMIC DNA]</scope>
    <source>
        <strain evidence="4 5">DSM 108281</strain>
    </source>
</reference>
<accession>A0A4S4MA60</accession>
<keyword evidence="2" id="KW-0732">Signal</keyword>
<evidence type="ECO:0000313" key="4">
    <source>
        <dbReference type="EMBL" id="THH21411.1"/>
    </source>
</evidence>
<evidence type="ECO:0000313" key="5">
    <source>
        <dbReference type="Proteomes" id="UP000310158"/>
    </source>
</evidence>
<protein>
    <recommendedName>
        <fullName evidence="3">Amidase domain-containing protein</fullName>
    </recommendedName>
</protein>
<feature type="chain" id="PRO_5020910394" description="Amidase domain-containing protein" evidence="2">
    <location>
        <begin position="32"/>
        <end position="284"/>
    </location>
</feature>
<dbReference type="OrthoDB" id="566138at2759"/>
<proteinExistence type="predicted"/>
<feature type="domain" description="Amidase" evidence="3">
    <location>
        <begin position="67"/>
        <end position="129"/>
    </location>
</feature>
<evidence type="ECO:0000256" key="2">
    <source>
        <dbReference type="SAM" id="SignalP"/>
    </source>
</evidence>
<dbReference type="EMBL" id="SGPL01000003">
    <property type="protein sequence ID" value="THH21411.1"/>
    <property type="molecule type" value="Genomic_DNA"/>
</dbReference>
<dbReference type="SUPFAM" id="SSF75304">
    <property type="entry name" value="Amidase signature (AS) enzymes"/>
    <property type="match status" value="2"/>
</dbReference>
<gene>
    <name evidence="4" type="ORF">EW146_g124</name>
</gene>
<dbReference type="Pfam" id="PF01425">
    <property type="entry name" value="Amidase"/>
    <property type="match status" value="2"/>
</dbReference>
<keyword evidence="5" id="KW-1185">Reference proteome</keyword>
<dbReference type="AlphaFoldDB" id="A0A4S4MA60"/>
<organism evidence="4 5">
    <name type="scientific">Bondarzewia mesenterica</name>
    <dbReference type="NCBI Taxonomy" id="1095465"/>
    <lineage>
        <taxon>Eukaryota</taxon>
        <taxon>Fungi</taxon>
        <taxon>Dikarya</taxon>
        <taxon>Basidiomycota</taxon>
        <taxon>Agaricomycotina</taxon>
        <taxon>Agaricomycetes</taxon>
        <taxon>Russulales</taxon>
        <taxon>Bondarzewiaceae</taxon>
        <taxon>Bondarzewia</taxon>
    </lineage>
</organism>
<sequence>MAQIIRLHILLASFLILVYQCSLSFSAVAMGATEPRAPSTVPLPDLYEASIAELQDGLEKGLFTSVDLVKAYFARIEEVNLQGPILRAVIEMNPSALTQAAALDKERKLKGARSPLHGIPILLKDNIATMASDGNTHLSMLTTSQTLTAPRNARKKHRHEHDRRLVRAIQLHPPARCDSGSKTALGGRDPPRQGEPVRVGALRGNLASGWSGRGGQATCPYFPQADPSGSSAGSGIGTAIGLTAAALGSETDGSIVSPSSRNNLVGIKPTVGLTSRAGGERSIF</sequence>
<dbReference type="Gene3D" id="3.90.1300.10">
    <property type="entry name" value="Amidase signature (AS) domain"/>
    <property type="match status" value="2"/>
</dbReference>
<feature type="domain" description="Amidase" evidence="3">
    <location>
        <begin position="213"/>
        <end position="279"/>
    </location>
</feature>
<feature type="signal peptide" evidence="2">
    <location>
        <begin position="1"/>
        <end position="31"/>
    </location>
</feature>